<dbReference type="Proteomes" id="UP000000311">
    <property type="component" value="Unassembled WGS sequence"/>
</dbReference>
<dbReference type="EMBL" id="GL435132">
    <property type="protein sequence ID" value="EFN73989.1"/>
    <property type="molecule type" value="Genomic_DNA"/>
</dbReference>
<keyword evidence="3" id="KW-1185">Reference proteome</keyword>
<dbReference type="Pfam" id="PF03184">
    <property type="entry name" value="DDE_1"/>
    <property type="match status" value="1"/>
</dbReference>
<feature type="non-terminal residue" evidence="2">
    <location>
        <position position="1"/>
    </location>
</feature>
<feature type="non-terminal residue" evidence="2">
    <location>
        <position position="249"/>
    </location>
</feature>
<reference evidence="2 3" key="1">
    <citation type="journal article" date="2010" name="Science">
        <title>Genomic comparison of the ants Camponotus floridanus and Harpegnathos saltator.</title>
        <authorList>
            <person name="Bonasio R."/>
            <person name="Zhang G."/>
            <person name="Ye C."/>
            <person name="Mutti N.S."/>
            <person name="Fang X."/>
            <person name="Qin N."/>
            <person name="Donahue G."/>
            <person name="Yang P."/>
            <person name="Li Q."/>
            <person name="Li C."/>
            <person name="Zhang P."/>
            <person name="Huang Z."/>
            <person name="Berger S.L."/>
            <person name="Reinberg D."/>
            <person name="Wang J."/>
            <person name="Liebig J."/>
        </authorList>
    </citation>
    <scope>NUCLEOTIDE SEQUENCE [LARGE SCALE GENOMIC DNA]</scope>
    <source>
        <strain evidence="3">C129</strain>
    </source>
</reference>
<organism evidence="3">
    <name type="scientific">Camponotus floridanus</name>
    <name type="common">Florida carpenter ant</name>
    <dbReference type="NCBI Taxonomy" id="104421"/>
    <lineage>
        <taxon>Eukaryota</taxon>
        <taxon>Metazoa</taxon>
        <taxon>Ecdysozoa</taxon>
        <taxon>Arthropoda</taxon>
        <taxon>Hexapoda</taxon>
        <taxon>Insecta</taxon>
        <taxon>Pterygota</taxon>
        <taxon>Neoptera</taxon>
        <taxon>Endopterygota</taxon>
        <taxon>Hymenoptera</taxon>
        <taxon>Apocrita</taxon>
        <taxon>Aculeata</taxon>
        <taxon>Formicoidea</taxon>
        <taxon>Formicidae</taxon>
        <taxon>Formicinae</taxon>
        <taxon>Camponotus</taxon>
    </lineage>
</organism>
<dbReference type="OrthoDB" id="8028904at2759"/>
<evidence type="ECO:0000259" key="1">
    <source>
        <dbReference type="Pfam" id="PF03184"/>
    </source>
</evidence>
<dbReference type="AlphaFoldDB" id="E1ZXV8"/>
<name>E1ZXV8_CAMFO</name>
<evidence type="ECO:0000313" key="3">
    <source>
        <dbReference type="Proteomes" id="UP000000311"/>
    </source>
</evidence>
<accession>E1ZXV8</accession>
<proteinExistence type="predicted"/>
<dbReference type="InterPro" id="IPR004875">
    <property type="entry name" value="DDE_SF_endonuclease_dom"/>
</dbReference>
<protein>
    <submittedName>
        <fullName evidence="2">Jerky protein</fullName>
    </submittedName>
</protein>
<evidence type="ECO:0000313" key="2">
    <source>
        <dbReference type="EMBL" id="EFN73989.1"/>
    </source>
</evidence>
<dbReference type="GO" id="GO:0003676">
    <property type="term" value="F:nucleic acid binding"/>
    <property type="evidence" value="ECO:0007669"/>
    <property type="project" value="InterPro"/>
</dbReference>
<gene>
    <name evidence="2" type="ORF">EAG_05669</name>
</gene>
<feature type="domain" description="DDE-1" evidence="1">
    <location>
        <begin position="53"/>
        <end position="198"/>
    </location>
</feature>
<dbReference type="InParanoid" id="E1ZXV8"/>
<sequence>FFQKFTQLLEEENIIEDNIYSMIDIKFTWKFRLLDEMKRNKNIDTNMKKLKDDSLTIMFCTNATGCHKLLPFCTYTYNDKGALKYLKNIESPFLHKLERTGLDTKKRSGYEVRKLKTKEANDNFVDWYDNCFTKSVRDYQKVRGKVLLLLSQNERFVIPEEIKDNSVEILYIPSRTITTFQPLDQVLRNNIRDKYRYCFPYFCVSGDIEDFIIEIHKPWANLTPVDIQKLWKRLFESDFQTKEDNITEK</sequence>